<dbReference type="InterPro" id="IPR055396">
    <property type="entry name" value="DUF7088"/>
</dbReference>
<organism evidence="3">
    <name type="scientific">marine metagenome</name>
    <dbReference type="NCBI Taxonomy" id="408172"/>
    <lineage>
        <taxon>unclassified sequences</taxon>
        <taxon>metagenomes</taxon>
        <taxon>ecological metagenomes</taxon>
    </lineage>
</organism>
<proteinExistence type="predicted"/>
<dbReference type="Pfam" id="PF23357">
    <property type="entry name" value="DUF7088"/>
    <property type="match status" value="1"/>
</dbReference>
<keyword evidence="1" id="KW-1133">Transmembrane helix</keyword>
<sequence length="229" mass="26735">YFQRGHRQPQPSIFCLCGRFLFVYDSSNFRNKEVEINMAAQDKKTFITYLCIVGAILIILNIVSRNIFFRWDLTDNQMYSLSDSSKSVVGKIDDRLTMKVYFSDNLPGEYGNNRRYLQDILEEYAAYSNGNIHFEFYRPDDDEKMKEDAQKSGIQPVQLQVIENDNLEVKRVYMGMVFMYEDERETIPVIQTTTGLEYDITTKIKKLVDTNKETIAIAKTSSQIDIKNE</sequence>
<protein>
    <recommendedName>
        <fullName evidence="2">DUF7088 domain-containing protein</fullName>
    </recommendedName>
</protein>
<evidence type="ECO:0000259" key="2">
    <source>
        <dbReference type="Pfam" id="PF23357"/>
    </source>
</evidence>
<accession>A0A383EWG0</accession>
<keyword evidence="1" id="KW-0812">Transmembrane</keyword>
<feature type="transmembrane region" description="Helical" evidence="1">
    <location>
        <begin position="46"/>
        <end position="63"/>
    </location>
</feature>
<gene>
    <name evidence="3" type="ORF">METZ01_LOCUS513627</name>
</gene>
<dbReference type="EMBL" id="UINC01229167">
    <property type="protein sequence ID" value="SVE60773.1"/>
    <property type="molecule type" value="Genomic_DNA"/>
</dbReference>
<feature type="domain" description="DUF7088" evidence="2">
    <location>
        <begin position="76"/>
        <end position="178"/>
    </location>
</feature>
<feature type="non-terminal residue" evidence="3">
    <location>
        <position position="1"/>
    </location>
</feature>
<feature type="non-terminal residue" evidence="3">
    <location>
        <position position="229"/>
    </location>
</feature>
<evidence type="ECO:0000256" key="1">
    <source>
        <dbReference type="SAM" id="Phobius"/>
    </source>
</evidence>
<name>A0A383EWG0_9ZZZZ</name>
<reference evidence="3" key="1">
    <citation type="submission" date="2018-05" db="EMBL/GenBank/DDBJ databases">
        <authorList>
            <person name="Lanie J.A."/>
            <person name="Ng W.-L."/>
            <person name="Kazmierczak K.M."/>
            <person name="Andrzejewski T.M."/>
            <person name="Davidsen T.M."/>
            <person name="Wayne K.J."/>
            <person name="Tettelin H."/>
            <person name="Glass J.I."/>
            <person name="Rusch D."/>
            <person name="Podicherti R."/>
            <person name="Tsui H.-C.T."/>
            <person name="Winkler M.E."/>
        </authorList>
    </citation>
    <scope>NUCLEOTIDE SEQUENCE</scope>
</reference>
<keyword evidence="1" id="KW-0472">Membrane</keyword>
<evidence type="ECO:0000313" key="3">
    <source>
        <dbReference type="EMBL" id="SVE60773.1"/>
    </source>
</evidence>
<dbReference type="AlphaFoldDB" id="A0A383EWG0"/>